<keyword evidence="2" id="KW-1185">Reference proteome</keyword>
<evidence type="ECO:0000313" key="2">
    <source>
        <dbReference type="Proteomes" id="UP001465976"/>
    </source>
</evidence>
<dbReference type="Proteomes" id="UP001465976">
    <property type="component" value="Unassembled WGS sequence"/>
</dbReference>
<proteinExistence type="predicted"/>
<sequence>MFCKAVLKKFPAEAHDQDRLVGEGCIQLQQLLDRLDSPASEEQTFLRLACAQRQVLELLARYNWVTKYKKR</sequence>
<comment type="caution">
    <text evidence="1">The sequence shown here is derived from an EMBL/GenBank/DDBJ whole genome shotgun (WGS) entry which is preliminary data.</text>
</comment>
<evidence type="ECO:0000313" key="1">
    <source>
        <dbReference type="EMBL" id="KAL0562400.1"/>
    </source>
</evidence>
<name>A0ABR3EHP5_9AGAR</name>
<feature type="non-terminal residue" evidence="1">
    <location>
        <position position="71"/>
    </location>
</feature>
<reference evidence="1 2" key="1">
    <citation type="submission" date="2024-02" db="EMBL/GenBank/DDBJ databases">
        <title>A draft genome for the cacao thread blight pathogen Marasmius crinis-equi.</title>
        <authorList>
            <person name="Cohen S.P."/>
            <person name="Baruah I.K."/>
            <person name="Amoako-Attah I."/>
            <person name="Bukari Y."/>
            <person name="Meinhardt L.W."/>
            <person name="Bailey B.A."/>
        </authorList>
    </citation>
    <scope>NUCLEOTIDE SEQUENCE [LARGE SCALE GENOMIC DNA]</scope>
    <source>
        <strain evidence="1 2">GH-76</strain>
    </source>
</reference>
<gene>
    <name evidence="1" type="ORF">V5O48_019687</name>
</gene>
<protein>
    <submittedName>
        <fullName evidence="1">Uncharacterized protein</fullName>
    </submittedName>
</protein>
<dbReference type="EMBL" id="JBAHYK010005916">
    <property type="protein sequence ID" value="KAL0562400.1"/>
    <property type="molecule type" value="Genomic_DNA"/>
</dbReference>
<organism evidence="1 2">
    <name type="scientific">Marasmius crinis-equi</name>
    <dbReference type="NCBI Taxonomy" id="585013"/>
    <lineage>
        <taxon>Eukaryota</taxon>
        <taxon>Fungi</taxon>
        <taxon>Dikarya</taxon>
        <taxon>Basidiomycota</taxon>
        <taxon>Agaricomycotina</taxon>
        <taxon>Agaricomycetes</taxon>
        <taxon>Agaricomycetidae</taxon>
        <taxon>Agaricales</taxon>
        <taxon>Marasmiineae</taxon>
        <taxon>Marasmiaceae</taxon>
        <taxon>Marasmius</taxon>
    </lineage>
</organism>
<accession>A0ABR3EHP5</accession>